<name>A0A7W9GD17_9ACTN</name>
<evidence type="ECO:0000313" key="2">
    <source>
        <dbReference type="Proteomes" id="UP000579153"/>
    </source>
</evidence>
<keyword evidence="2" id="KW-1185">Reference proteome</keyword>
<comment type="caution">
    <text evidence="1">The sequence shown here is derived from an EMBL/GenBank/DDBJ whole genome shotgun (WGS) entry which is preliminary data.</text>
</comment>
<dbReference type="AlphaFoldDB" id="A0A7W9GD17"/>
<dbReference type="InterPro" id="IPR013780">
    <property type="entry name" value="Glyco_hydro_b"/>
</dbReference>
<organism evidence="1 2">
    <name type="scientific">Nonomuraea jabiensis</name>
    <dbReference type="NCBI Taxonomy" id="882448"/>
    <lineage>
        <taxon>Bacteria</taxon>
        <taxon>Bacillati</taxon>
        <taxon>Actinomycetota</taxon>
        <taxon>Actinomycetes</taxon>
        <taxon>Streptosporangiales</taxon>
        <taxon>Streptosporangiaceae</taxon>
        <taxon>Nonomuraea</taxon>
    </lineage>
</organism>
<dbReference type="SUPFAM" id="SSF51011">
    <property type="entry name" value="Glycosyl hydrolase domain"/>
    <property type="match status" value="1"/>
</dbReference>
<dbReference type="RefSeq" id="WP_221519748.1">
    <property type="nucleotide sequence ID" value="NZ_JACHMB010000001.1"/>
</dbReference>
<dbReference type="EMBL" id="JACHMB010000001">
    <property type="protein sequence ID" value="MBB5781548.1"/>
    <property type="molecule type" value="Genomic_DNA"/>
</dbReference>
<dbReference type="Proteomes" id="UP000579153">
    <property type="component" value="Unassembled WGS sequence"/>
</dbReference>
<accession>A0A7W9GD17</accession>
<reference evidence="1 2" key="1">
    <citation type="submission" date="2020-08" db="EMBL/GenBank/DDBJ databases">
        <title>Sequencing the genomes of 1000 actinobacteria strains.</title>
        <authorList>
            <person name="Klenk H.-P."/>
        </authorList>
    </citation>
    <scope>NUCLEOTIDE SEQUENCE [LARGE SCALE GENOMIC DNA]</scope>
    <source>
        <strain evidence="1 2">DSM 45507</strain>
    </source>
</reference>
<proteinExistence type="predicted"/>
<sequence>MAAHLAEVRSRILTADKLQDHNTPDAPGTVAPRIREQVTLIPADMGVHLPAHSFVTVEGCLA</sequence>
<dbReference type="Gene3D" id="2.60.40.1180">
    <property type="entry name" value="Golgi alpha-mannosidase II"/>
    <property type="match status" value="1"/>
</dbReference>
<evidence type="ECO:0000313" key="1">
    <source>
        <dbReference type="EMBL" id="MBB5781548.1"/>
    </source>
</evidence>
<protein>
    <submittedName>
        <fullName evidence="1">Alpha-L-arabinofuranosidase</fullName>
    </submittedName>
</protein>
<gene>
    <name evidence="1" type="ORF">HD596_008304</name>
</gene>